<dbReference type="InterPro" id="IPR006366">
    <property type="entry name" value="CobA/CysG_C"/>
</dbReference>
<name>A0ABX1CFF6_9ACTN</name>
<dbReference type="Gene3D" id="3.40.50.720">
    <property type="entry name" value="NAD(P)-binding Rossmann-like Domain"/>
    <property type="match status" value="1"/>
</dbReference>
<dbReference type="NCBIfam" id="TIGR01469">
    <property type="entry name" value="cobA_cysG_Cterm"/>
    <property type="match status" value="1"/>
</dbReference>
<dbReference type="GO" id="GO:0032259">
    <property type="term" value="P:methylation"/>
    <property type="evidence" value="ECO:0007669"/>
    <property type="project" value="UniProtKB-KW"/>
</dbReference>
<evidence type="ECO:0000313" key="15">
    <source>
        <dbReference type="EMBL" id="NJQ17775.1"/>
    </source>
</evidence>
<dbReference type="InterPro" id="IPR003043">
    <property type="entry name" value="Uropor_MeTrfase_CS"/>
</dbReference>
<dbReference type="Gene3D" id="3.40.1010.10">
    <property type="entry name" value="Cobalt-precorrin-4 Transmethylase, Domain 1"/>
    <property type="match status" value="1"/>
</dbReference>
<dbReference type="Gene3D" id="3.30.950.10">
    <property type="entry name" value="Methyltransferase, Cobalt-precorrin-4 Transmethylase, Domain 2"/>
    <property type="match status" value="1"/>
</dbReference>
<evidence type="ECO:0000256" key="10">
    <source>
        <dbReference type="ARBA" id="ARBA00023268"/>
    </source>
</evidence>
<sequence>MSPSTPPPGPPAYPVGLRLAGRRVLVLGGGAVARRRLPALVAAGADVLLVSPAATPTVEAMATAGEIRWEQRGYRHGDLDGAWYALIATDDPEVNRAASAEAEERRVWCVRSDDAAAATAWTPATGRTDGVTVAVLTGRDPRRSAAVRDAVVEGLRDGSLTAPRHRARTPGVAIVGGGPGDPDLITVRGRRLLAEADVVIADRLGPRDLLEELPAHTEVVDAAKIPYGRAMAQEAINEALVEHARAGRNVVRLKGGDPYVFGRGMEEANAVARAGFPVTVVPGITSAVSVPAAAGIPVTHRGVAHEFTVVSGHLAPDDPRSLVDWPALARLRGTLVLLMAVERAGAIAEVLIRHGRAAGTPVSVIQEGTTAAQRRVDATLAGLGTAIAAHGLRPPAVVVVGEVVAAAEAATLTALAGRPSGGSTADGSEATAGATEPADAAGGDPTGPASDGGVA</sequence>
<evidence type="ECO:0000256" key="8">
    <source>
        <dbReference type="ARBA" id="ARBA00023239"/>
    </source>
</evidence>
<evidence type="ECO:0000256" key="6">
    <source>
        <dbReference type="ARBA" id="ARBA00023002"/>
    </source>
</evidence>
<dbReference type="PIRSF" id="PIRSF036426">
    <property type="entry name" value="Sirohaem_synth"/>
    <property type="match status" value="1"/>
</dbReference>
<keyword evidence="2" id="KW-0169">Cobalamin biosynthesis</keyword>
<dbReference type="InterPro" id="IPR006311">
    <property type="entry name" value="TAT_signal"/>
</dbReference>
<protein>
    <submittedName>
        <fullName evidence="15">Uroporphyrinogen-III C-methyltransferase</fullName>
        <ecNumber evidence="15">2.1.1.107</ecNumber>
    </submittedName>
</protein>
<dbReference type="InterPro" id="IPR006367">
    <property type="entry name" value="Sirohaem_synthase_N"/>
</dbReference>
<evidence type="ECO:0000256" key="7">
    <source>
        <dbReference type="ARBA" id="ARBA00023027"/>
    </source>
</evidence>
<evidence type="ECO:0000256" key="3">
    <source>
        <dbReference type="ARBA" id="ARBA00022603"/>
    </source>
</evidence>
<keyword evidence="9" id="KW-0627">Porphyrin biosynthesis</keyword>
<keyword evidence="4 12" id="KW-0808">Transferase</keyword>
<feature type="domain" description="Tetrapyrrole methylase" evidence="14">
    <location>
        <begin position="172"/>
        <end position="382"/>
    </location>
</feature>
<keyword evidence="16" id="KW-1185">Reference proteome</keyword>
<evidence type="ECO:0000256" key="13">
    <source>
        <dbReference type="SAM" id="MobiDB-lite"/>
    </source>
</evidence>
<feature type="region of interest" description="Disordered" evidence="13">
    <location>
        <begin position="416"/>
        <end position="455"/>
    </location>
</feature>
<dbReference type="SUPFAM" id="SSF53790">
    <property type="entry name" value="Tetrapyrrole methylase"/>
    <property type="match status" value="1"/>
</dbReference>
<evidence type="ECO:0000256" key="9">
    <source>
        <dbReference type="ARBA" id="ARBA00023244"/>
    </source>
</evidence>
<dbReference type="PROSITE" id="PS00840">
    <property type="entry name" value="SUMT_2"/>
    <property type="match status" value="1"/>
</dbReference>
<keyword evidence="7" id="KW-0520">NAD</keyword>
<dbReference type="PANTHER" id="PTHR45790:SF3">
    <property type="entry name" value="S-ADENOSYL-L-METHIONINE-DEPENDENT UROPORPHYRINOGEN III METHYLTRANSFERASE, CHLOROPLASTIC"/>
    <property type="match status" value="1"/>
</dbReference>
<dbReference type="PANTHER" id="PTHR45790">
    <property type="entry name" value="SIROHEME SYNTHASE-RELATED"/>
    <property type="match status" value="1"/>
</dbReference>
<dbReference type="Pfam" id="PF00590">
    <property type="entry name" value="TP_methylase"/>
    <property type="match status" value="1"/>
</dbReference>
<comment type="caution">
    <text evidence="15">The sequence shown here is derived from an EMBL/GenBank/DDBJ whole genome shotgun (WGS) entry which is preliminary data.</text>
</comment>
<dbReference type="RefSeq" id="WP_168090405.1">
    <property type="nucleotide sequence ID" value="NZ_JAAVJC010000405.1"/>
</dbReference>
<gene>
    <name evidence="15" type="primary">cobA</name>
    <name evidence="15" type="ORF">HCN52_23265</name>
</gene>
<dbReference type="InterPro" id="IPR036291">
    <property type="entry name" value="NAD(P)-bd_dom_sf"/>
</dbReference>
<dbReference type="GO" id="GO:0004851">
    <property type="term" value="F:uroporphyrin-III C-methyltransferase activity"/>
    <property type="evidence" value="ECO:0007669"/>
    <property type="project" value="UniProtKB-EC"/>
</dbReference>
<proteinExistence type="inferred from homology"/>
<evidence type="ECO:0000256" key="12">
    <source>
        <dbReference type="RuleBase" id="RU003960"/>
    </source>
</evidence>
<accession>A0ABX1CFF6</accession>
<feature type="compositionally biased region" description="Low complexity" evidence="13">
    <location>
        <begin position="429"/>
        <end position="455"/>
    </location>
</feature>
<dbReference type="InterPro" id="IPR050161">
    <property type="entry name" value="Siro_Cobalamin_biosynth"/>
</dbReference>
<comment type="catalytic activity">
    <reaction evidence="11">
        <text>precorrin-2 + NAD(+) = sirohydrochlorin + NADH + 2 H(+)</text>
        <dbReference type="Rhea" id="RHEA:15613"/>
        <dbReference type="ChEBI" id="CHEBI:15378"/>
        <dbReference type="ChEBI" id="CHEBI:57540"/>
        <dbReference type="ChEBI" id="CHEBI:57945"/>
        <dbReference type="ChEBI" id="CHEBI:58351"/>
        <dbReference type="ChEBI" id="CHEBI:58827"/>
        <dbReference type="EC" id="1.3.1.76"/>
    </reaction>
</comment>
<reference evidence="15 16" key="1">
    <citation type="submission" date="2020-03" db="EMBL/GenBank/DDBJ databases">
        <title>Draft genome of Streptomyces sp. ventii, isolated from the Axial Seamount in the Pacific Ocean, and resequencing of the two type strains Streptomyces lonarensis strain NCL 716 and Streptomyces bohaiensis strain 11A07.</title>
        <authorList>
            <person name="Loughran R.M."/>
            <person name="Pfannmuller K.M."/>
            <person name="Wasson B.J."/>
            <person name="Deadmond M.C."/>
            <person name="Paddock B.E."/>
            <person name="Koyack M.J."/>
            <person name="Gallegos D.A."/>
            <person name="Mitchell E.A."/>
            <person name="Ushijima B."/>
            <person name="Saw J.H."/>
            <person name="Mcphail K.L."/>
            <person name="Videau P."/>
        </authorList>
    </citation>
    <scope>NUCLEOTIDE SEQUENCE [LARGE SCALE GENOMIC DNA]</scope>
    <source>
        <strain evidence="15 16">11A07</strain>
    </source>
</reference>
<keyword evidence="8" id="KW-0456">Lyase</keyword>
<dbReference type="NCBIfam" id="NF004790">
    <property type="entry name" value="PRK06136.1"/>
    <property type="match status" value="1"/>
</dbReference>
<dbReference type="InterPro" id="IPR014777">
    <property type="entry name" value="4pyrrole_Mease_sub1"/>
</dbReference>
<dbReference type="EC" id="2.1.1.107" evidence="15"/>
<dbReference type="CDD" id="cd11642">
    <property type="entry name" value="SUMT"/>
    <property type="match status" value="1"/>
</dbReference>
<evidence type="ECO:0000256" key="5">
    <source>
        <dbReference type="ARBA" id="ARBA00022691"/>
    </source>
</evidence>
<keyword evidence="5" id="KW-0949">S-adenosyl-L-methionine</keyword>
<dbReference type="EMBL" id="JAAVJC010000405">
    <property type="protein sequence ID" value="NJQ17775.1"/>
    <property type="molecule type" value="Genomic_DNA"/>
</dbReference>
<keyword evidence="6" id="KW-0560">Oxidoreductase</keyword>
<dbReference type="InterPro" id="IPR000878">
    <property type="entry name" value="4pyrrol_Mease"/>
</dbReference>
<comment type="pathway">
    <text evidence="1">Porphyrin-containing compound metabolism; siroheme biosynthesis; sirohydrochlorin from precorrin-2: step 1/1.</text>
</comment>
<dbReference type="Pfam" id="PF13241">
    <property type="entry name" value="NAD_binding_7"/>
    <property type="match status" value="1"/>
</dbReference>
<evidence type="ECO:0000259" key="14">
    <source>
        <dbReference type="Pfam" id="PF00590"/>
    </source>
</evidence>
<organism evidence="15 16">
    <name type="scientific">Streptomyces bohaiensis</name>
    <dbReference type="NCBI Taxonomy" id="1431344"/>
    <lineage>
        <taxon>Bacteria</taxon>
        <taxon>Bacillati</taxon>
        <taxon>Actinomycetota</taxon>
        <taxon>Actinomycetes</taxon>
        <taxon>Kitasatosporales</taxon>
        <taxon>Streptomycetaceae</taxon>
        <taxon>Streptomyces</taxon>
    </lineage>
</organism>
<evidence type="ECO:0000256" key="11">
    <source>
        <dbReference type="ARBA" id="ARBA00047561"/>
    </source>
</evidence>
<evidence type="ECO:0000256" key="1">
    <source>
        <dbReference type="ARBA" id="ARBA00005010"/>
    </source>
</evidence>
<dbReference type="InterPro" id="IPR012409">
    <property type="entry name" value="Sirohaem_synth"/>
</dbReference>
<dbReference type="PROSITE" id="PS51318">
    <property type="entry name" value="TAT"/>
    <property type="match status" value="1"/>
</dbReference>
<comment type="similarity">
    <text evidence="12">Belongs to the precorrin methyltransferase family.</text>
</comment>
<keyword evidence="3 12" id="KW-0489">Methyltransferase</keyword>
<dbReference type="SUPFAM" id="SSF51735">
    <property type="entry name" value="NAD(P)-binding Rossmann-fold domains"/>
    <property type="match status" value="1"/>
</dbReference>
<dbReference type="InterPro" id="IPR035996">
    <property type="entry name" value="4pyrrol_Methylase_sf"/>
</dbReference>
<dbReference type="Proteomes" id="UP000727056">
    <property type="component" value="Unassembled WGS sequence"/>
</dbReference>
<keyword evidence="10" id="KW-0511">Multifunctional enzyme</keyword>
<evidence type="ECO:0000256" key="4">
    <source>
        <dbReference type="ARBA" id="ARBA00022679"/>
    </source>
</evidence>
<dbReference type="NCBIfam" id="TIGR01470">
    <property type="entry name" value="cysG_Nterm"/>
    <property type="match status" value="1"/>
</dbReference>
<evidence type="ECO:0000256" key="2">
    <source>
        <dbReference type="ARBA" id="ARBA00022573"/>
    </source>
</evidence>
<evidence type="ECO:0000313" key="16">
    <source>
        <dbReference type="Proteomes" id="UP000727056"/>
    </source>
</evidence>
<dbReference type="InterPro" id="IPR014776">
    <property type="entry name" value="4pyrrole_Mease_sub2"/>
</dbReference>